<evidence type="ECO:0000256" key="5">
    <source>
        <dbReference type="ARBA" id="ARBA00038040"/>
    </source>
</evidence>
<dbReference type="InterPro" id="IPR027417">
    <property type="entry name" value="P-loop_NTPase"/>
</dbReference>
<proteinExistence type="inferred from homology"/>
<name>A0A813RM84_9BILA</name>
<keyword evidence="1" id="KW-0547">Nucleotide-binding</keyword>
<accession>A0A813RM84</accession>
<evidence type="ECO:0000259" key="10">
    <source>
        <dbReference type="PROSITE" id="PS51059"/>
    </source>
</evidence>
<dbReference type="Gene3D" id="3.90.228.10">
    <property type="match status" value="1"/>
</dbReference>
<dbReference type="GO" id="GO:0004386">
    <property type="term" value="F:helicase activity"/>
    <property type="evidence" value="ECO:0007669"/>
    <property type="project" value="UniProtKB-KW"/>
</dbReference>
<feature type="domain" description="Helicase C-terminal" evidence="12">
    <location>
        <begin position="1178"/>
        <end position="1344"/>
    </location>
</feature>
<dbReference type="SMART" id="SM00487">
    <property type="entry name" value="DEXDc"/>
    <property type="match status" value="1"/>
</dbReference>
<organism evidence="13 14">
    <name type="scientific">Adineta steineri</name>
    <dbReference type="NCBI Taxonomy" id="433720"/>
    <lineage>
        <taxon>Eukaryota</taxon>
        <taxon>Metazoa</taxon>
        <taxon>Spiralia</taxon>
        <taxon>Gnathifera</taxon>
        <taxon>Rotifera</taxon>
        <taxon>Eurotatoria</taxon>
        <taxon>Bdelloidea</taxon>
        <taxon>Adinetida</taxon>
        <taxon>Adinetidae</taxon>
        <taxon>Adineta</taxon>
    </lineage>
</organism>
<evidence type="ECO:0000256" key="2">
    <source>
        <dbReference type="ARBA" id="ARBA00022801"/>
    </source>
</evidence>
<dbReference type="SUPFAM" id="SSF56399">
    <property type="entry name" value="ADP-ribosylation"/>
    <property type="match status" value="1"/>
</dbReference>
<keyword evidence="3" id="KW-0347">Helicase</keyword>
<dbReference type="InterPro" id="IPR007502">
    <property type="entry name" value="Helicase-assoc_dom"/>
</dbReference>
<dbReference type="Pfam" id="PF00023">
    <property type="entry name" value="Ank"/>
    <property type="match status" value="1"/>
</dbReference>
<dbReference type="Gene3D" id="1.25.40.20">
    <property type="entry name" value="Ankyrin repeat-containing domain"/>
    <property type="match status" value="1"/>
</dbReference>
<dbReference type="PROSITE" id="PS50297">
    <property type="entry name" value="ANK_REP_REGION"/>
    <property type="match status" value="1"/>
</dbReference>
<dbReference type="SUPFAM" id="SSF52540">
    <property type="entry name" value="P-loop containing nucleoside triphosphate hydrolases"/>
    <property type="match status" value="1"/>
</dbReference>
<dbReference type="Pfam" id="PF00271">
    <property type="entry name" value="Helicase_C"/>
    <property type="match status" value="1"/>
</dbReference>
<evidence type="ECO:0000256" key="8">
    <source>
        <dbReference type="SAM" id="Coils"/>
    </source>
</evidence>
<feature type="region of interest" description="Disordered" evidence="9">
    <location>
        <begin position="510"/>
        <end position="533"/>
    </location>
</feature>
<dbReference type="EMBL" id="CAJNOG010000024">
    <property type="protein sequence ID" value="CAF0783019.1"/>
    <property type="molecule type" value="Genomic_DNA"/>
</dbReference>
<feature type="coiled-coil region" evidence="8">
    <location>
        <begin position="631"/>
        <end position="707"/>
    </location>
</feature>
<dbReference type="Pfam" id="PF12796">
    <property type="entry name" value="Ank_2"/>
    <property type="match status" value="1"/>
</dbReference>
<feature type="domain" description="PARP catalytic" evidence="10">
    <location>
        <begin position="2012"/>
        <end position="2203"/>
    </location>
</feature>
<evidence type="ECO:0000313" key="14">
    <source>
        <dbReference type="Proteomes" id="UP000663845"/>
    </source>
</evidence>
<dbReference type="SMART" id="SM00248">
    <property type="entry name" value="ANK"/>
    <property type="match status" value="2"/>
</dbReference>
<dbReference type="GO" id="GO:0005524">
    <property type="term" value="F:ATP binding"/>
    <property type="evidence" value="ECO:0007669"/>
    <property type="project" value="UniProtKB-KW"/>
</dbReference>
<dbReference type="Proteomes" id="UP000663845">
    <property type="component" value="Unassembled WGS sequence"/>
</dbReference>
<dbReference type="InterPro" id="IPR036770">
    <property type="entry name" value="Ankyrin_rpt-contain_sf"/>
</dbReference>
<dbReference type="SUPFAM" id="SSF48403">
    <property type="entry name" value="Ankyrin repeat"/>
    <property type="match status" value="1"/>
</dbReference>
<evidence type="ECO:0000256" key="1">
    <source>
        <dbReference type="ARBA" id="ARBA00022741"/>
    </source>
</evidence>
<dbReference type="PROSITE" id="PS51194">
    <property type="entry name" value="HELICASE_CTER"/>
    <property type="match status" value="1"/>
</dbReference>
<evidence type="ECO:0000313" key="13">
    <source>
        <dbReference type="EMBL" id="CAF0783019.1"/>
    </source>
</evidence>
<dbReference type="PANTHER" id="PTHR18934">
    <property type="entry name" value="ATP-DEPENDENT RNA HELICASE"/>
    <property type="match status" value="1"/>
</dbReference>
<dbReference type="InterPro" id="IPR002110">
    <property type="entry name" value="Ankyrin_rpt"/>
</dbReference>
<keyword evidence="2" id="KW-0378">Hydrolase</keyword>
<dbReference type="PROSITE" id="PS51059">
    <property type="entry name" value="PARP_CATALYTIC"/>
    <property type="match status" value="1"/>
</dbReference>
<dbReference type="PROSITE" id="PS50088">
    <property type="entry name" value="ANK_REPEAT"/>
    <property type="match status" value="1"/>
</dbReference>
<keyword evidence="7" id="KW-0808">Transferase</keyword>
<comment type="caution">
    <text evidence="13">The sequence shown here is derived from an EMBL/GenBank/DDBJ whole genome shotgun (WGS) entry which is preliminary data.</text>
</comment>
<dbReference type="InterPro" id="IPR014001">
    <property type="entry name" value="Helicase_ATP-bd"/>
</dbReference>
<dbReference type="GO" id="GO:0016787">
    <property type="term" value="F:hydrolase activity"/>
    <property type="evidence" value="ECO:0007669"/>
    <property type="project" value="UniProtKB-KW"/>
</dbReference>
<feature type="repeat" description="ANK" evidence="6">
    <location>
        <begin position="201"/>
        <end position="233"/>
    </location>
</feature>
<dbReference type="Pfam" id="PF00644">
    <property type="entry name" value="PARP"/>
    <property type="match status" value="1"/>
</dbReference>
<dbReference type="GO" id="GO:0003950">
    <property type="term" value="F:NAD+ poly-ADP-ribosyltransferase activity"/>
    <property type="evidence" value="ECO:0007669"/>
    <property type="project" value="UniProtKB-UniRule"/>
</dbReference>
<dbReference type="SMART" id="SM00847">
    <property type="entry name" value="HA2"/>
    <property type="match status" value="1"/>
</dbReference>
<evidence type="ECO:0000259" key="12">
    <source>
        <dbReference type="PROSITE" id="PS51194"/>
    </source>
</evidence>
<dbReference type="GO" id="GO:0003723">
    <property type="term" value="F:RNA binding"/>
    <property type="evidence" value="ECO:0007669"/>
    <property type="project" value="TreeGrafter"/>
</dbReference>
<dbReference type="PROSITE" id="PS51192">
    <property type="entry name" value="HELICASE_ATP_BIND_1"/>
    <property type="match status" value="1"/>
</dbReference>
<dbReference type="EC" id="2.4.2.-" evidence="7"/>
<dbReference type="Gene3D" id="3.40.50.300">
    <property type="entry name" value="P-loop containing nucleotide triphosphate hydrolases"/>
    <property type="match status" value="2"/>
</dbReference>
<evidence type="ECO:0000256" key="4">
    <source>
        <dbReference type="ARBA" id="ARBA00022840"/>
    </source>
</evidence>
<evidence type="ECO:0000256" key="7">
    <source>
        <dbReference type="RuleBase" id="RU362114"/>
    </source>
</evidence>
<keyword evidence="8" id="KW-0175">Coiled coil</keyword>
<reference evidence="13" key="1">
    <citation type="submission" date="2021-02" db="EMBL/GenBank/DDBJ databases">
        <authorList>
            <person name="Nowell W R."/>
        </authorList>
    </citation>
    <scope>NUCLEOTIDE SEQUENCE</scope>
</reference>
<dbReference type="Gene3D" id="1.20.120.1080">
    <property type="match status" value="1"/>
</dbReference>
<evidence type="ECO:0000256" key="9">
    <source>
        <dbReference type="SAM" id="MobiDB-lite"/>
    </source>
</evidence>
<evidence type="ECO:0000256" key="6">
    <source>
        <dbReference type="PROSITE-ProRule" id="PRU00023"/>
    </source>
</evidence>
<sequence>MTSTDEEIKLQRCFEAIIEIVQKVINKIKAQEQNGSSDTPLTNSALDVNIHSFTLDIKEETLMEELKTDLEYILIDSLPTLSKYCRRYLLDFLYQFNYKYEEKQFTTSFNIDSIKAFQASWDGQLEQVKKFIEKYPAVKDKSGLWGTTLLYSAARNNHMKVVQYLIKIARCSVNAQNQQHIMRALAASTIHDDDYEVIPTAGSTALHGACFYGHLEMVKFLINHRADYFIKNHAEETPIMNANGRSDIIEFFCEFLILGYSLTTSILPLQPILENSSQIVDCIWEYKPFTDERWFDFSNDESSELQKSLLIKPNEEFKREVHLKVRKGVYTVSLMKFLRSGKDQDYTQNLAWVRCRGSSILNFDCYALWQIMLIKHRDAVLDSTLEMLTIPTIYNSTFKIQLKSWYYCDARTNTQLDRAINYRRKHIALELPFIAKKKLTFDLQTFKFSSEENDISGYIRWIPKMISNNSRHKGKIISIDQYKTLTNMDPIPLTTSRLNQLITANEYTPLEDEDEFGENNNNNNDDDDDLLFENISQNNNDDIAAASEKTPETPISTSRSLNDIFTNRASNTNQSEQDFIFNSIPNSNLTTDQGSEDITEKNIDDCINETAANLSSSEQLPLVEKMNSNNNNEIEIKLMELQRENEKLVSNLEDERIKIQSMFDSNYQESAKHEQQLAEMMQRIDLLEKEQDDNKKQQLKLQQIINSIKCIEYNNIEKEVILDIFMPKHKLIIKYLRDTIPNIDPSFTDRIPNIIFQEDHQVIVTVIGFQEHHNEFKVILKRIWSLRNIIQSAKDYYQRYLNRTIRSLVKETLSQVKSRARIWHEYKQLFIQLFKEKTIEYKKKFDDYIYEKLKLLINKCITNELVQPWIQIRTDTNNFLKDDLLMNNIDLIKQKAFDEFIKQNISMQRLKLDKEPTIKSANVVQNFIEKVQKEFQTNKIYQGHQIEHFNLIPKLLERLMLYHSCFKLQLPLYESSEDLLNKIDKHAVTTISTSTGSGKSTLLPALLIAEGYDKVIVTQPRRLPCQLICKRVNQTMTIDVGSSADKLAGWAVSGADKNPQAKVLYLTDGLLKERLLYDNNFITTHTQLNKSVVFFIDEVHERSVNIDLCLALLARLLTDKPELKSKMKVIISSATLDSSVPNLFRQIPQAGLAEFKMPQMGTLYPVTVIPRPNENILDIVQELCKKRKRHDQILCFVSSVMEVNQCCRLINEISRGTIVAYPLVQSQHPNVQQENIEHGTVFFSTTVAETSLTFPSLKYVVDTGMINTPIYNIESKRTILKEVRAAQSTIKQRLGRLGRTQSGEYYSLYSFKVDDLLYPIPQICQSDLMNNEFSLRKSPLQKGLDYMKIFLPDKPSQQSINATIQQLKRLGIIEATSNDQLTQHGKTLAKLPDFGSLAMSKSVLAALEDYQCGRDLICLSSILGVLNTTTIFKSIPQTLKSPDGDFMTLLNIMNEILLVKQSVSTNQFDLERICQAKGLTGIQHVIRQALRRYTTLENLFNLSPDFRKNAQVISGNWEFIARSLLEGYSDNVFVSKEELQDRHLHYERYNGQGDIAVLDIQSTLTRPINTAPVSLILARDIRHSTAIRATAILSFVGEIKSEWIEYKLERKVAVTNEEEQYLNSGNKYSTALSKFSNKINMLLGGGTIVLKGPSGTVLNAELHLRQEMISELKFTLQELGNTNAHKNFTHNLESVMKMTRIFNPMKWRWQAQKQVEITINSNTSTKTCEIIVKGRDSDNKKVKEEFASFIGWLQYCTVIRHPNAGISPRVLRPQMRKTCRDIEERIARITDSKRTPIDLYNGTKSSKATRETRMEVVAWIAVCKFDCTLEGGFVRDWVVGNYTDRPKTVLTNPKGWINYMNNLPYLDKEVVPCDLDCHLPSHAYFDIDKFQDELYKYDITCTVCRDKWRYVLLLDENESTGPFTMDLIEPHVALTHERIDFDVNNLSLEKDYTHELGMRIDIAQKPYSIELEAVVDNIKNKRFQVLRRIDKKLRERINKMKNVRGWTKMDQELSVIPGTHFKHNAILVPLPPSAVLYVDVVQKMKNIPGITIISIEEIRNPFLEETYEGMKKLIKKQCPGANPNEQELFHGTEGAAIDGIVEDGYDDRYFISSGLYGRGAYFADNPAKSHQYTAPDSTTHRRVMFYNRVTLGKPSILTKKDPELRAAPKEFHSVIGKHDITITEYIVYRYGQALPYLKIIYEC</sequence>
<dbReference type="InterPro" id="IPR001650">
    <property type="entry name" value="Helicase_C-like"/>
</dbReference>
<dbReference type="PANTHER" id="PTHR18934:SF91">
    <property type="entry name" value="PRE-MRNA-SPLICING FACTOR ATP-DEPENDENT RNA HELICASE PRP16"/>
    <property type="match status" value="1"/>
</dbReference>
<dbReference type="InterPro" id="IPR012317">
    <property type="entry name" value="Poly(ADP-ribose)pol_cat_dom"/>
</dbReference>
<feature type="domain" description="Helicase ATP-binding" evidence="11">
    <location>
        <begin position="980"/>
        <end position="1154"/>
    </location>
</feature>
<keyword evidence="6" id="KW-0040">ANK repeat</keyword>
<comment type="similarity">
    <text evidence="5">Belongs to the DEAD box helicase family. DEAH subfamily. PRP16 sub-subfamily.</text>
</comment>
<evidence type="ECO:0000256" key="3">
    <source>
        <dbReference type="ARBA" id="ARBA00022806"/>
    </source>
</evidence>
<evidence type="ECO:0000259" key="11">
    <source>
        <dbReference type="PROSITE" id="PS51192"/>
    </source>
</evidence>
<keyword evidence="4" id="KW-0067">ATP-binding</keyword>
<protein>
    <recommendedName>
        <fullName evidence="7">Poly [ADP-ribose] polymerase</fullName>
        <shortName evidence="7">PARP</shortName>
        <ecNumber evidence="7">2.4.2.-</ecNumber>
    </recommendedName>
</protein>
<keyword evidence="7" id="KW-0520">NAD</keyword>
<keyword evidence="7" id="KW-0328">Glycosyltransferase</keyword>
<gene>
    <name evidence="13" type="ORF">JYZ213_LOCUS4286</name>
</gene>